<comment type="caution">
    <text evidence="8">The sequence shown here is derived from an EMBL/GenBank/DDBJ whole genome shotgun (WGS) entry which is preliminary data.</text>
</comment>
<feature type="chain" id="PRO_5045618485" evidence="6">
    <location>
        <begin position="21"/>
        <end position="199"/>
    </location>
</feature>
<keyword evidence="6" id="KW-0732">Signal</keyword>
<dbReference type="PANTHER" id="PTHR42852:SF6">
    <property type="entry name" value="THIOL:DISULFIDE INTERCHANGE PROTEIN DSBE"/>
    <property type="match status" value="1"/>
</dbReference>
<keyword evidence="2" id="KW-0201">Cytochrome c-type biogenesis</keyword>
<dbReference type="InterPro" id="IPR013740">
    <property type="entry name" value="Redoxin"/>
</dbReference>
<feature type="domain" description="Thioredoxin" evidence="7">
    <location>
        <begin position="52"/>
        <end position="199"/>
    </location>
</feature>
<organism evidence="8 9">
    <name type="scientific">Curtobacterium pusillum</name>
    <dbReference type="NCBI Taxonomy" id="69373"/>
    <lineage>
        <taxon>Bacteria</taxon>
        <taxon>Bacillati</taxon>
        <taxon>Actinomycetota</taxon>
        <taxon>Actinomycetes</taxon>
        <taxon>Micrococcales</taxon>
        <taxon>Microbacteriaceae</taxon>
        <taxon>Curtobacterium</taxon>
    </lineage>
</organism>
<dbReference type="PROSITE" id="PS51257">
    <property type="entry name" value="PROKAR_LIPOPROTEIN"/>
    <property type="match status" value="1"/>
</dbReference>
<keyword evidence="9" id="KW-1185">Reference proteome</keyword>
<reference evidence="8 9" key="1">
    <citation type="submission" date="2020-05" db="EMBL/GenBank/DDBJ databases">
        <title>Genome Sequencing of Type Strains.</title>
        <authorList>
            <person name="Lemaire J.F."/>
            <person name="Inderbitzin P."/>
            <person name="Gregorio O.A."/>
            <person name="Collins S.B."/>
            <person name="Wespe N."/>
            <person name="Knight-Connoni V."/>
        </authorList>
    </citation>
    <scope>NUCLEOTIDE SEQUENCE [LARGE SCALE GENOMIC DNA]</scope>
    <source>
        <strain evidence="8 9">ATCC 19096</strain>
    </source>
</reference>
<evidence type="ECO:0000256" key="2">
    <source>
        <dbReference type="ARBA" id="ARBA00022748"/>
    </source>
</evidence>
<evidence type="ECO:0000256" key="1">
    <source>
        <dbReference type="ARBA" id="ARBA00004196"/>
    </source>
</evidence>
<evidence type="ECO:0000313" key="9">
    <source>
        <dbReference type="Proteomes" id="UP000573001"/>
    </source>
</evidence>
<dbReference type="EMBL" id="JABMCE010000026">
    <property type="protein sequence ID" value="NUU12328.1"/>
    <property type="molecule type" value="Genomic_DNA"/>
</dbReference>
<proteinExistence type="predicted"/>
<dbReference type="SUPFAM" id="SSF52833">
    <property type="entry name" value="Thioredoxin-like"/>
    <property type="match status" value="1"/>
</dbReference>
<dbReference type="InterPro" id="IPR050553">
    <property type="entry name" value="Thioredoxin_ResA/DsbE_sf"/>
</dbReference>
<keyword evidence="3" id="KW-0735">Signal-anchor</keyword>
<accession>A0ABX2M4V3</accession>
<evidence type="ECO:0000256" key="5">
    <source>
        <dbReference type="ARBA" id="ARBA00023284"/>
    </source>
</evidence>
<keyword evidence="4" id="KW-1015">Disulfide bond</keyword>
<dbReference type="Gene3D" id="3.40.30.10">
    <property type="entry name" value="Glutaredoxin"/>
    <property type="match status" value="1"/>
</dbReference>
<protein>
    <submittedName>
        <fullName evidence="8">TlpA family protein disulfide reductase</fullName>
    </submittedName>
</protein>
<comment type="subcellular location">
    <subcellularLocation>
        <location evidence="1">Cell envelope</location>
    </subcellularLocation>
</comment>
<dbReference type="CDD" id="cd02966">
    <property type="entry name" value="TlpA_like_family"/>
    <property type="match status" value="1"/>
</dbReference>
<evidence type="ECO:0000256" key="6">
    <source>
        <dbReference type="SAM" id="SignalP"/>
    </source>
</evidence>
<evidence type="ECO:0000259" key="7">
    <source>
        <dbReference type="PROSITE" id="PS51352"/>
    </source>
</evidence>
<dbReference type="PANTHER" id="PTHR42852">
    <property type="entry name" value="THIOL:DISULFIDE INTERCHANGE PROTEIN DSBE"/>
    <property type="match status" value="1"/>
</dbReference>
<feature type="signal peptide" evidence="6">
    <location>
        <begin position="1"/>
        <end position="20"/>
    </location>
</feature>
<keyword evidence="5" id="KW-0676">Redox-active center</keyword>
<dbReference type="Pfam" id="PF08534">
    <property type="entry name" value="Redoxin"/>
    <property type="match status" value="1"/>
</dbReference>
<evidence type="ECO:0000256" key="4">
    <source>
        <dbReference type="ARBA" id="ARBA00023157"/>
    </source>
</evidence>
<dbReference type="Proteomes" id="UP000573001">
    <property type="component" value="Unassembled WGS sequence"/>
</dbReference>
<gene>
    <name evidence="8" type="ORF">HP507_00475</name>
</gene>
<dbReference type="PROSITE" id="PS51352">
    <property type="entry name" value="THIOREDOXIN_2"/>
    <property type="match status" value="1"/>
</dbReference>
<dbReference type="InterPro" id="IPR013766">
    <property type="entry name" value="Thioredoxin_domain"/>
</dbReference>
<evidence type="ECO:0000256" key="3">
    <source>
        <dbReference type="ARBA" id="ARBA00022968"/>
    </source>
</evidence>
<name>A0ABX2M4V3_9MICO</name>
<keyword evidence="3" id="KW-0812">Transmembrane</keyword>
<dbReference type="InterPro" id="IPR036249">
    <property type="entry name" value="Thioredoxin-like_sf"/>
</dbReference>
<sequence length="199" mass="20967">MWRRGMLISAAALLTALAVAGCSDSSNGDLAGQYKSGTTQNYVSGDGAITQVPPGGRTDPISFDVTASDGTRFNSDALAGTVVVINFWYASCPPCRAEAKHLNTVNERFQGQDVQFIGVNVRDQRSTAEAFERRFNVSYPSVIDANEGRMQLALSGEVAPNAVPTTIVLDTKGRVAARVLGAIEGPGTLSALVSDELGR</sequence>
<evidence type="ECO:0000313" key="8">
    <source>
        <dbReference type="EMBL" id="NUU12328.1"/>
    </source>
</evidence>